<keyword evidence="4" id="KW-0804">Transcription</keyword>
<dbReference type="GO" id="GO:0000981">
    <property type="term" value="F:DNA-binding transcription factor activity, RNA polymerase II-specific"/>
    <property type="evidence" value="ECO:0007669"/>
    <property type="project" value="InterPro"/>
</dbReference>
<dbReference type="Pfam" id="PF11951">
    <property type="entry name" value="Fungal_trans_2"/>
    <property type="match status" value="1"/>
</dbReference>
<dbReference type="GO" id="GO:0003677">
    <property type="term" value="F:DNA binding"/>
    <property type="evidence" value="ECO:0007669"/>
    <property type="project" value="UniProtKB-KW"/>
</dbReference>
<dbReference type="AlphaFoldDB" id="A0A9W9VCR7"/>
<evidence type="ECO:0000313" key="7">
    <source>
        <dbReference type="EMBL" id="KAJ5377172.1"/>
    </source>
</evidence>
<keyword evidence="2" id="KW-0805">Transcription regulation</keyword>
<dbReference type="PROSITE" id="PS50048">
    <property type="entry name" value="ZN2_CY6_FUNGAL_2"/>
    <property type="match status" value="1"/>
</dbReference>
<organism evidence="7 8">
    <name type="scientific">Penicillium cataractarum</name>
    <dbReference type="NCBI Taxonomy" id="2100454"/>
    <lineage>
        <taxon>Eukaryota</taxon>
        <taxon>Fungi</taxon>
        <taxon>Dikarya</taxon>
        <taxon>Ascomycota</taxon>
        <taxon>Pezizomycotina</taxon>
        <taxon>Eurotiomycetes</taxon>
        <taxon>Eurotiomycetidae</taxon>
        <taxon>Eurotiales</taxon>
        <taxon>Aspergillaceae</taxon>
        <taxon>Penicillium</taxon>
    </lineage>
</organism>
<dbReference type="GO" id="GO:0005634">
    <property type="term" value="C:nucleus"/>
    <property type="evidence" value="ECO:0007669"/>
    <property type="project" value="UniProtKB-SubCell"/>
</dbReference>
<dbReference type="SUPFAM" id="SSF57701">
    <property type="entry name" value="Zn2/Cys6 DNA-binding domain"/>
    <property type="match status" value="1"/>
</dbReference>
<dbReference type="SMART" id="SM00066">
    <property type="entry name" value="GAL4"/>
    <property type="match status" value="1"/>
</dbReference>
<sequence length="435" mass="49376">MSASPSESKARVRTRTGCLQCRKRRKKCDEHPPTCQRCTDNGTSCTWPTRINQPIDGRRREARRWKNPPSAMPDEHQRLFAHFATTVMPRLVRPKCPSEWTDQSYMLQLAHVFSPLMAIMLAIAAADLSKEELAMDRYLSSLRGLQEALADATDAGNEDGFLATTIFLCVFENLRSDGPPSIGLHAKAAGVLLSRRHPEEASQPLSQPDMVFERTCAESFLYHSTLTMLLDPSLDLVISNIPRCLVDMPAHTSREEQDVPHFVLEESYHFFIIIAEVTRLARLSRPLFPPERQTWTRLQAELLQYQLTGAMDNLMKSLYVHTLRILLVKADSTRTVIQRITEMKALLQKGLSTLESLDVQKYLMGYSLWPMAVLGAIALGEDEQRMIDRIIEPWASGGRGQAVRLRGRLKTIWATAPDDQETPLLRRLHLLMEMS</sequence>
<evidence type="ECO:0000256" key="2">
    <source>
        <dbReference type="ARBA" id="ARBA00023015"/>
    </source>
</evidence>
<dbReference type="EMBL" id="JAPZBS010000004">
    <property type="protein sequence ID" value="KAJ5377172.1"/>
    <property type="molecule type" value="Genomic_DNA"/>
</dbReference>
<dbReference type="InterPro" id="IPR036864">
    <property type="entry name" value="Zn2-C6_fun-type_DNA-bd_sf"/>
</dbReference>
<evidence type="ECO:0000313" key="8">
    <source>
        <dbReference type="Proteomes" id="UP001147782"/>
    </source>
</evidence>
<comment type="caution">
    <text evidence="7">The sequence shown here is derived from an EMBL/GenBank/DDBJ whole genome shotgun (WGS) entry which is preliminary data.</text>
</comment>
<evidence type="ECO:0000259" key="6">
    <source>
        <dbReference type="PROSITE" id="PS50048"/>
    </source>
</evidence>
<evidence type="ECO:0000256" key="3">
    <source>
        <dbReference type="ARBA" id="ARBA00023125"/>
    </source>
</evidence>
<dbReference type="PANTHER" id="PTHR37534">
    <property type="entry name" value="TRANSCRIPTIONAL ACTIVATOR PROTEIN UGA3"/>
    <property type="match status" value="1"/>
</dbReference>
<dbReference type="PANTHER" id="PTHR37534:SF46">
    <property type="entry name" value="ZN(II)2CYS6 TRANSCRIPTION FACTOR (EUROFUNG)"/>
    <property type="match status" value="1"/>
</dbReference>
<evidence type="ECO:0000256" key="5">
    <source>
        <dbReference type="ARBA" id="ARBA00023242"/>
    </source>
</evidence>
<evidence type="ECO:0000256" key="4">
    <source>
        <dbReference type="ARBA" id="ARBA00023163"/>
    </source>
</evidence>
<keyword evidence="5" id="KW-0539">Nucleus</keyword>
<dbReference type="RefSeq" id="XP_056556035.1">
    <property type="nucleotide sequence ID" value="XM_056697510.1"/>
</dbReference>
<accession>A0A9W9VCR7</accession>
<dbReference type="OrthoDB" id="4937900at2759"/>
<keyword evidence="8" id="KW-1185">Reference proteome</keyword>
<dbReference type="PROSITE" id="PS00463">
    <property type="entry name" value="ZN2_CY6_FUNGAL_1"/>
    <property type="match status" value="1"/>
</dbReference>
<dbReference type="Pfam" id="PF00172">
    <property type="entry name" value="Zn_clus"/>
    <property type="match status" value="1"/>
</dbReference>
<dbReference type="Gene3D" id="4.10.240.10">
    <property type="entry name" value="Zn(2)-C6 fungal-type DNA-binding domain"/>
    <property type="match status" value="1"/>
</dbReference>
<dbReference type="InterPro" id="IPR001138">
    <property type="entry name" value="Zn2Cys6_DnaBD"/>
</dbReference>
<feature type="domain" description="Zn(2)-C6 fungal-type" evidence="6">
    <location>
        <begin position="17"/>
        <end position="47"/>
    </location>
</feature>
<name>A0A9W9VCR7_9EURO</name>
<proteinExistence type="predicted"/>
<dbReference type="GeneID" id="81436689"/>
<keyword evidence="3" id="KW-0238">DNA-binding</keyword>
<dbReference type="GO" id="GO:0008270">
    <property type="term" value="F:zinc ion binding"/>
    <property type="evidence" value="ECO:0007669"/>
    <property type="project" value="InterPro"/>
</dbReference>
<dbReference type="Proteomes" id="UP001147782">
    <property type="component" value="Unassembled WGS sequence"/>
</dbReference>
<protein>
    <recommendedName>
        <fullName evidence="6">Zn(2)-C6 fungal-type domain-containing protein</fullName>
    </recommendedName>
</protein>
<gene>
    <name evidence="7" type="ORF">N7496_004581</name>
</gene>
<comment type="subcellular location">
    <subcellularLocation>
        <location evidence="1">Nucleus</location>
    </subcellularLocation>
</comment>
<reference evidence="7" key="2">
    <citation type="journal article" date="2023" name="IMA Fungus">
        <title>Comparative genomic study of the Penicillium genus elucidates a diverse pangenome and 15 lateral gene transfer events.</title>
        <authorList>
            <person name="Petersen C."/>
            <person name="Sorensen T."/>
            <person name="Nielsen M.R."/>
            <person name="Sondergaard T.E."/>
            <person name="Sorensen J.L."/>
            <person name="Fitzpatrick D.A."/>
            <person name="Frisvad J.C."/>
            <person name="Nielsen K.L."/>
        </authorList>
    </citation>
    <scope>NUCLEOTIDE SEQUENCE</scope>
    <source>
        <strain evidence="7">IBT 29864</strain>
    </source>
</reference>
<dbReference type="InterPro" id="IPR021858">
    <property type="entry name" value="Fun_TF"/>
</dbReference>
<evidence type="ECO:0000256" key="1">
    <source>
        <dbReference type="ARBA" id="ARBA00004123"/>
    </source>
</evidence>
<reference evidence="7" key="1">
    <citation type="submission" date="2022-11" db="EMBL/GenBank/DDBJ databases">
        <authorList>
            <person name="Petersen C."/>
        </authorList>
    </citation>
    <scope>NUCLEOTIDE SEQUENCE</scope>
    <source>
        <strain evidence="7">IBT 29864</strain>
    </source>
</reference>
<dbReference type="CDD" id="cd00067">
    <property type="entry name" value="GAL4"/>
    <property type="match status" value="1"/>
</dbReference>